<dbReference type="SUPFAM" id="SSF52058">
    <property type="entry name" value="L domain-like"/>
    <property type="match status" value="2"/>
</dbReference>
<dbReference type="InterPro" id="IPR003591">
    <property type="entry name" value="Leu-rich_rpt_typical-subtyp"/>
</dbReference>
<keyword evidence="9 12" id="KW-0472">Membrane</keyword>
<dbReference type="PANTHER" id="PTHR48063">
    <property type="entry name" value="LRR RECEPTOR-LIKE KINASE"/>
    <property type="match status" value="1"/>
</dbReference>
<dbReference type="InterPro" id="IPR032675">
    <property type="entry name" value="LRR_dom_sf"/>
</dbReference>
<dbReference type="SUPFAM" id="SSF52047">
    <property type="entry name" value="RNI-like"/>
    <property type="match status" value="1"/>
</dbReference>
<evidence type="ECO:0000256" key="10">
    <source>
        <dbReference type="ARBA" id="ARBA00023170"/>
    </source>
</evidence>
<dbReference type="InterPro" id="IPR013210">
    <property type="entry name" value="LRR_N_plant-typ"/>
</dbReference>
<dbReference type="InterPro" id="IPR046956">
    <property type="entry name" value="RLP23-like"/>
</dbReference>
<dbReference type="FunFam" id="3.80.10.10:FF:000111">
    <property type="entry name" value="LRR receptor-like serine/threonine-protein kinase ERECTA"/>
    <property type="match status" value="1"/>
</dbReference>
<sequence length="1029" mass="113903">MLTNMSSRSLTFIFIFILLSLYTRTRAGNIKCVEGERHALLTFKQGLIDEHNHLSSWGNEDGKRDCCKWRGVRCSNVTGQVIRLNLQVTNDYADNYMPLRGNISSSLLELQHLNYLDLSCNDFEGKQIPDYIGSLKNLLHLNLSWAGFDGKIPYQLGNLSRLQSLDLSDNDGMYADKLEWLSHLSSLRLLRLNSIGLADAFDWLQVVSELPSLRELQLGSCNLPSIISSSISFKNSSTSLTQLHLYDNDLSNSSIYPWLSNFSSSLVDLDLSSNKLLGPIPDYVFTNMTSLLHLDLGHNQIVGPLESFRNLCSLKTLSLNNNSLTGQLPQLFFYLSLNNKVSDGCSKHTLETLLLDDNILSGSLPDFTLFSSLRELQIKGNKLNGSFPKSFGQLSHLTILELDNNNLGGSIPDLSGFVSLKRLSIPHNLLNGTLPKSIGKLSKLEFLDVSSNALEGNLPNSIGNLSKLWFFDASSNVLEGTITEAYMSNLSRLSYFDLSSSLLTLNFKDGWVPPFQLEIILMRDCKVGPHFPKWLQTQRIFSRLDISNARISDTIPDWFWDLSPKLDLLNISHNHISGVLPDLTLKFPEIHGIDLSYNNFEGSIPLVPPTVAYLILSKNKFSGSISFLCGITGEYFSHLDLSDNQLSGSLPNCSIRWQRLNLLNLANNNISGKIPNSVGSGCNMLSLHLRNNSLVGELPSSLSYCRQLKVLDLGHNKFSGKIPAWIGDSLSDLAVLSLRSNQFHGVLPIPLCNLAKLQVLDLSLNNITGAIPKCLANLTSMSQKEISDHATSISYPYQVGLFYGLEETFYQDHALLLWKGVDSFYKNTLALLESIDLSSNKLSGDIPEAITSLVGLISLNLSRNTLTGPIPPKLGQFSSLNSLDLSKNLLTGKIPGSFSELNSLGVLDLSNNKLSGKIPLNTKLQSFDAPAYMGNPELCGPPLQNKCPEEEPAQNAAIPLHDDKEGFAVDGLYVSIFLGFFVGFWGVCGSLMLNRSWRIAYFNFVGDMKDKLYVFVAVNKANLQRQLAS</sequence>
<evidence type="ECO:0000259" key="14">
    <source>
        <dbReference type="Pfam" id="PF08263"/>
    </source>
</evidence>
<evidence type="ECO:0000256" key="2">
    <source>
        <dbReference type="ARBA" id="ARBA00009592"/>
    </source>
</evidence>
<keyword evidence="11" id="KW-0325">Glycoprotein</keyword>
<evidence type="ECO:0000313" key="17">
    <source>
        <dbReference type="Proteomes" id="UP001280121"/>
    </source>
</evidence>
<dbReference type="PANTHER" id="PTHR48063:SF101">
    <property type="entry name" value="LRR RECEPTOR-LIKE SERINE_THREONINE-PROTEIN KINASE FLS2"/>
    <property type="match status" value="1"/>
</dbReference>
<feature type="domain" description="Disease resistance R13L4/SHOC-2-like LRR" evidence="15">
    <location>
        <begin position="371"/>
        <end position="540"/>
    </location>
</feature>
<keyword evidence="3" id="KW-1003">Cell membrane</keyword>
<evidence type="ECO:0000256" key="9">
    <source>
        <dbReference type="ARBA" id="ARBA00023136"/>
    </source>
</evidence>
<dbReference type="Gene3D" id="3.80.10.10">
    <property type="entry name" value="Ribonuclease Inhibitor"/>
    <property type="match status" value="5"/>
</dbReference>
<dbReference type="FunFam" id="3.80.10.10:FF:000095">
    <property type="entry name" value="LRR receptor-like serine/threonine-protein kinase GSO1"/>
    <property type="match status" value="2"/>
</dbReference>
<keyword evidence="17" id="KW-1185">Reference proteome</keyword>
<keyword evidence="4" id="KW-0433">Leucine-rich repeat</keyword>
<feature type="chain" id="PRO_5041940032" description="Leucine-rich repeat-containing N-terminal plant-type domain-containing protein" evidence="13">
    <location>
        <begin position="28"/>
        <end position="1029"/>
    </location>
</feature>
<dbReference type="Pfam" id="PF00560">
    <property type="entry name" value="LRR_1"/>
    <property type="match status" value="5"/>
</dbReference>
<protein>
    <recommendedName>
        <fullName evidence="18">Leucine-rich repeat-containing N-terminal plant-type domain-containing protein</fullName>
    </recommendedName>
</protein>
<organism evidence="16 17">
    <name type="scientific">Dipteronia dyeriana</name>
    <dbReference type="NCBI Taxonomy" id="168575"/>
    <lineage>
        <taxon>Eukaryota</taxon>
        <taxon>Viridiplantae</taxon>
        <taxon>Streptophyta</taxon>
        <taxon>Embryophyta</taxon>
        <taxon>Tracheophyta</taxon>
        <taxon>Spermatophyta</taxon>
        <taxon>Magnoliopsida</taxon>
        <taxon>eudicotyledons</taxon>
        <taxon>Gunneridae</taxon>
        <taxon>Pentapetalae</taxon>
        <taxon>rosids</taxon>
        <taxon>malvids</taxon>
        <taxon>Sapindales</taxon>
        <taxon>Sapindaceae</taxon>
        <taxon>Hippocastanoideae</taxon>
        <taxon>Acereae</taxon>
        <taxon>Dipteronia</taxon>
    </lineage>
</organism>
<evidence type="ECO:0000256" key="3">
    <source>
        <dbReference type="ARBA" id="ARBA00022475"/>
    </source>
</evidence>
<evidence type="ECO:0000256" key="6">
    <source>
        <dbReference type="ARBA" id="ARBA00022729"/>
    </source>
</evidence>
<dbReference type="SMART" id="SM00369">
    <property type="entry name" value="LRR_TYP"/>
    <property type="match status" value="11"/>
</dbReference>
<evidence type="ECO:0000259" key="15">
    <source>
        <dbReference type="Pfam" id="PF23598"/>
    </source>
</evidence>
<gene>
    <name evidence="16" type="ORF">Ddye_003476</name>
</gene>
<feature type="signal peptide" evidence="13">
    <location>
        <begin position="1"/>
        <end position="27"/>
    </location>
</feature>
<dbReference type="SMART" id="SM00365">
    <property type="entry name" value="LRR_SD22"/>
    <property type="match status" value="6"/>
</dbReference>
<feature type="domain" description="Leucine-rich repeat-containing N-terminal plant-type" evidence="14">
    <location>
        <begin position="35"/>
        <end position="75"/>
    </location>
</feature>
<comment type="subcellular location">
    <subcellularLocation>
        <location evidence="1">Cell membrane</location>
        <topology evidence="1">Single-pass type I membrane protein</topology>
    </subcellularLocation>
</comment>
<dbReference type="AlphaFoldDB" id="A0AAE0CVC2"/>
<evidence type="ECO:0000256" key="13">
    <source>
        <dbReference type="SAM" id="SignalP"/>
    </source>
</evidence>
<evidence type="ECO:0000256" key="11">
    <source>
        <dbReference type="ARBA" id="ARBA00023180"/>
    </source>
</evidence>
<evidence type="ECO:0000256" key="8">
    <source>
        <dbReference type="ARBA" id="ARBA00022989"/>
    </source>
</evidence>
<keyword evidence="7" id="KW-0677">Repeat</keyword>
<dbReference type="Pfam" id="PF23598">
    <property type="entry name" value="LRR_14"/>
    <property type="match status" value="1"/>
</dbReference>
<keyword evidence="8 12" id="KW-1133">Transmembrane helix</keyword>
<reference evidence="16" key="1">
    <citation type="journal article" date="2023" name="Plant J.">
        <title>Genome sequences and population genomics provide insights into the demographic history, inbreeding, and mutation load of two 'living fossil' tree species of Dipteronia.</title>
        <authorList>
            <person name="Feng Y."/>
            <person name="Comes H.P."/>
            <person name="Chen J."/>
            <person name="Zhu S."/>
            <person name="Lu R."/>
            <person name="Zhang X."/>
            <person name="Li P."/>
            <person name="Qiu J."/>
            <person name="Olsen K.M."/>
            <person name="Qiu Y."/>
        </authorList>
    </citation>
    <scope>NUCLEOTIDE SEQUENCE</scope>
    <source>
        <strain evidence="16">KIB01</strain>
    </source>
</reference>
<accession>A0AAE0CVC2</accession>
<evidence type="ECO:0000256" key="7">
    <source>
        <dbReference type="ARBA" id="ARBA00022737"/>
    </source>
</evidence>
<evidence type="ECO:0000313" key="16">
    <source>
        <dbReference type="EMBL" id="KAK2664902.1"/>
    </source>
</evidence>
<evidence type="ECO:0008006" key="18">
    <source>
        <dbReference type="Google" id="ProtNLM"/>
    </source>
</evidence>
<keyword evidence="10" id="KW-0675">Receptor</keyword>
<dbReference type="PRINTS" id="PR00019">
    <property type="entry name" value="LEURICHRPT"/>
</dbReference>
<keyword evidence="5 12" id="KW-0812">Transmembrane</keyword>
<dbReference type="Pfam" id="PF08263">
    <property type="entry name" value="LRRNT_2"/>
    <property type="match status" value="1"/>
</dbReference>
<evidence type="ECO:0000256" key="12">
    <source>
        <dbReference type="SAM" id="Phobius"/>
    </source>
</evidence>
<evidence type="ECO:0000256" key="5">
    <source>
        <dbReference type="ARBA" id="ARBA00022692"/>
    </source>
</evidence>
<evidence type="ECO:0000256" key="4">
    <source>
        <dbReference type="ARBA" id="ARBA00022614"/>
    </source>
</evidence>
<proteinExistence type="inferred from homology"/>
<comment type="similarity">
    <text evidence="2">Belongs to the RLP family.</text>
</comment>
<evidence type="ECO:0000256" key="1">
    <source>
        <dbReference type="ARBA" id="ARBA00004251"/>
    </source>
</evidence>
<dbReference type="InterPro" id="IPR001611">
    <property type="entry name" value="Leu-rich_rpt"/>
</dbReference>
<dbReference type="EMBL" id="JANJYI010000001">
    <property type="protein sequence ID" value="KAK2664902.1"/>
    <property type="molecule type" value="Genomic_DNA"/>
</dbReference>
<name>A0AAE0CVC2_9ROSI</name>
<comment type="caution">
    <text evidence="16">The sequence shown here is derived from an EMBL/GenBank/DDBJ whole genome shotgun (WGS) entry which is preliminary data.</text>
</comment>
<dbReference type="GO" id="GO:0005886">
    <property type="term" value="C:plasma membrane"/>
    <property type="evidence" value="ECO:0007669"/>
    <property type="project" value="UniProtKB-SubCell"/>
</dbReference>
<dbReference type="PROSITE" id="PS51450">
    <property type="entry name" value="LRR"/>
    <property type="match status" value="1"/>
</dbReference>
<feature type="transmembrane region" description="Helical" evidence="12">
    <location>
        <begin position="972"/>
        <end position="993"/>
    </location>
</feature>
<dbReference type="Pfam" id="PF13516">
    <property type="entry name" value="LRR_6"/>
    <property type="match status" value="1"/>
</dbReference>
<keyword evidence="6 13" id="KW-0732">Signal</keyword>
<dbReference type="Pfam" id="PF13855">
    <property type="entry name" value="LRR_8"/>
    <property type="match status" value="2"/>
</dbReference>
<dbReference type="Proteomes" id="UP001280121">
    <property type="component" value="Unassembled WGS sequence"/>
</dbReference>
<dbReference type="InterPro" id="IPR055414">
    <property type="entry name" value="LRR_R13L4/SHOC2-like"/>
</dbReference>